<reference evidence="1" key="1">
    <citation type="submission" date="2021-06" db="EMBL/GenBank/DDBJ databases">
        <authorList>
            <person name="Kallberg Y."/>
            <person name="Tangrot J."/>
            <person name="Rosling A."/>
        </authorList>
    </citation>
    <scope>NUCLEOTIDE SEQUENCE</scope>
    <source>
        <strain evidence="1">28 12/20/2015</strain>
    </source>
</reference>
<name>A0ACA9R798_9GLOM</name>
<evidence type="ECO:0000313" key="2">
    <source>
        <dbReference type="Proteomes" id="UP000789366"/>
    </source>
</evidence>
<comment type="caution">
    <text evidence="1">The sequence shown here is derived from an EMBL/GenBank/DDBJ whole genome shotgun (WGS) entry which is preliminary data.</text>
</comment>
<sequence>TKVELEQYDQYCQECYKEAHLSEPEQAPPVMTLSSIQTSDDSKQIIQLLQEQIKQQA</sequence>
<dbReference type="Proteomes" id="UP000789366">
    <property type="component" value="Unassembled WGS sequence"/>
</dbReference>
<keyword evidence="2" id="KW-1185">Reference proteome</keyword>
<dbReference type="EMBL" id="CAJVPW010060079">
    <property type="protein sequence ID" value="CAG8780387.1"/>
    <property type="molecule type" value="Genomic_DNA"/>
</dbReference>
<protein>
    <submittedName>
        <fullName evidence="1">14367_t:CDS:1</fullName>
    </submittedName>
</protein>
<accession>A0ACA9R798</accession>
<proteinExistence type="predicted"/>
<evidence type="ECO:0000313" key="1">
    <source>
        <dbReference type="EMBL" id="CAG8780387.1"/>
    </source>
</evidence>
<feature type="non-terminal residue" evidence="1">
    <location>
        <position position="1"/>
    </location>
</feature>
<gene>
    <name evidence="1" type="ORF">SPELUC_LOCUS16367</name>
</gene>
<organism evidence="1 2">
    <name type="scientific">Cetraspora pellucida</name>
    <dbReference type="NCBI Taxonomy" id="1433469"/>
    <lineage>
        <taxon>Eukaryota</taxon>
        <taxon>Fungi</taxon>
        <taxon>Fungi incertae sedis</taxon>
        <taxon>Mucoromycota</taxon>
        <taxon>Glomeromycotina</taxon>
        <taxon>Glomeromycetes</taxon>
        <taxon>Diversisporales</taxon>
        <taxon>Gigasporaceae</taxon>
        <taxon>Cetraspora</taxon>
    </lineage>
</organism>